<gene>
    <name evidence="11" type="primary">nad5</name>
</gene>
<feature type="transmembrane region" description="Helical" evidence="9">
    <location>
        <begin position="518"/>
        <end position="541"/>
    </location>
</feature>
<dbReference type="GO" id="GO:0016020">
    <property type="term" value="C:membrane"/>
    <property type="evidence" value="ECO:0007669"/>
    <property type="project" value="UniProtKB-SubCell"/>
</dbReference>
<dbReference type="PRINTS" id="PR01434">
    <property type="entry name" value="NADHDHGNASE5"/>
</dbReference>
<feature type="transmembrane region" description="Helical" evidence="9">
    <location>
        <begin position="6"/>
        <end position="24"/>
    </location>
</feature>
<dbReference type="GO" id="GO:0008137">
    <property type="term" value="F:NADH dehydrogenase (ubiquinone) activity"/>
    <property type="evidence" value="ECO:0007669"/>
    <property type="project" value="UniProtKB-EC"/>
</dbReference>
<feature type="transmembrane region" description="Helical" evidence="9">
    <location>
        <begin position="86"/>
        <end position="106"/>
    </location>
</feature>
<feature type="transmembrane region" description="Helical" evidence="9">
    <location>
        <begin position="333"/>
        <end position="352"/>
    </location>
</feature>
<proteinExistence type="predicted"/>
<dbReference type="GO" id="GO:0042773">
    <property type="term" value="P:ATP synthesis coupled electron transport"/>
    <property type="evidence" value="ECO:0007669"/>
    <property type="project" value="InterPro"/>
</dbReference>
<evidence type="ECO:0000256" key="6">
    <source>
        <dbReference type="ARBA" id="ARBA00023136"/>
    </source>
</evidence>
<feature type="transmembrane region" description="Helical" evidence="9">
    <location>
        <begin position="112"/>
        <end position="131"/>
    </location>
</feature>
<evidence type="ECO:0000256" key="1">
    <source>
        <dbReference type="ARBA" id="ARBA00003257"/>
    </source>
</evidence>
<protein>
    <recommendedName>
        <fullName evidence="3">NADH:ubiquinone reductase (H(+)-translocating)</fullName>
        <ecNumber evidence="3">7.1.1.2</ecNumber>
    </recommendedName>
    <alternativeName>
        <fullName evidence="7">NADH dehydrogenase subunit 5</fullName>
    </alternativeName>
</protein>
<evidence type="ECO:0000313" key="11">
    <source>
        <dbReference type="EMBL" id="QFG71638.1"/>
    </source>
</evidence>
<evidence type="ECO:0000256" key="4">
    <source>
        <dbReference type="ARBA" id="ARBA00022692"/>
    </source>
</evidence>
<evidence type="ECO:0000256" key="3">
    <source>
        <dbReference type="ARBA" id="ARBA00012944"/>
    </source>
</evidence>
<feature type="transmembrane region" description="Helical" evidence="9">
    <location>
        <begin position="364"/>
        <end position="389"/>
    </location>
</feature>
<feature type="transmembrane region" description="Helical" evidence="9">
    <location>
        <begin position="264"/>
        <end position="287"/>
    </location>
</feature>
<feature type="transmembrane region" description="Helical" evidence="9">
    <location>
        <begin position="53"/>
        <end position="74"/>
    </location>
</feature>
<name>A0A5J6VD97_9ACAR</name>
<evidence type="ECO:0000256" key="5">
    <source>
        <dbReference type="ARBA" id="ARBA00022989"/>
    </source>
</evidence>
<evidence type="ECO:0000256" key="2">
    <source>
        <dbReference type="ARBA" id="ARBA00004141"/>
    </source>
</evidence>
<accession>A0A5J6VD97</accession>
<keyword evidence="6 9" id="KW-0472">Membrane</keyword>
<dbReference type="EC" id="7.1.1.2" evidence="3"/>
<comment type="subcellular location">
    <subcellularLocation>
        <location evidence="2">Membrane</location>
        <topology evidence="2">Multi-pass membrane protein</topology>
    </subcellularLocation>
</comment>
<feature type="transmembrane region" description="Helical" evidence="9">
    <location>
        <begin position="143"/>
        <end position="161"/>
    </location>
</feature>
<feature type="domain" description="NADH:quinone oxidoreductase/Mrp antiporter transmembrane" evidence="10">
    <location>
        <begin position="105"/>
        <end position="380"/>
    </location>
</feature>
<organism evidence="11">
    <name type="scientific">Histiostomatidae sp. XFX</name>
    <dbReference type="NCBI Taxonomy" id="2652661"/>
    <lineage>
        <taxon>Eukaryota</taxon>
        <taxon>Metazoa</taxon>
        <taxon>Ecdysozoa</taxon>
        <taxon>Arthropoda</taxon>
        <taxon>Chelicerata</taxon>
        <taxon>Arachnida</taxon>
        <taxon>Acari</taxon>
        <taxon>Acariformes</taxon>
        <taxon>Sarcoptiformes</taxon>
        <taxon>Astigmata</taxon>
        <taxon>Histiostomatoidea</taxon>
        <taxon>Histiostomatidae</taxon>
    </lineage>
</organism>
<dbReference type="InterPro" id="IPR003945">
    <property type="entry name" value="NU5C-like"/>
</dbReference>
<dbReference type="Pfam" id="PF00361">
    <property type="entry name" value="Proton_antipo_M"/>
    <property type="match status" value="1"/>
</dbReference>
<evidence type="ECO:0000256" key="8">
    <source>
        <dbReference type="ARBA" id="ARBA00049551"/>
    </source>
</evidence>
<comment type="function">
    <text evidence="1">Core subunit of the mitochondrial membrane respiratory chain NADH dehydrogenase (Complex I) that is believed to belong to the minimal assembly required for catalysis. Complex I functions in the transfer of electrons from NADH to the respiratory chain. The immediate electron acceptor for the enzyme is believed to be ubiquinone.</text>
</comment>
<evidence type="ECO:0000256" key="9">
    <source>
        <dbReference type="SAM" id="Phobius"/>
    </source>
</evidence>
<dbReference type="AlphaFoldDB" id="A0A5J6VD97"/>
<dbReference type="GO" id="GO:0003954">
    <property type="term" value="F:NADH dehydrogenase activity"/>
    <property type="evidence" value="ECO:0007669"/>
    <property type="project" value="TreeGrafter"/>
</dbReference>
<evidence type="ECO:0000259" key="10">
    <source>
        <dbReference type="Pfam" id="PF00361"/>
    </source>
</evidence>
<feature type="transmembrane region" description="Helical" evidence="9">
    <location>
        <begin position="410"/>
        <end position="433"/>
    </location>
</feature>
<feature type="transmembrane region" description="Helical" evidence="9">
    <location>
        <begin position="468"/>
        <end position="488"/>
    </location>
</feature>
<feature type="transmembrane region" description="Helical" evidence="9">
    <location>
        <begin position="209"/>
        <end position="231"/>
    </location>
</feature>
<keyword evidence="4 9" id="KW-0812">Transmembrane</keyword>
<dbReference type="PANTHER" id="PTHR42829">
    <property type="entry name" value="NADH-UBIQUINONE OXIDOREDUCTASE CHAIN 5"/>
    <property type="match status" value="1"/>
</dbReference>
<keyword evidence="11" id="KW-0496">Mitochondrion</keyword>
<sequence>MFFFFFSFFLFISYSMMLLSVYLINYNCFIIDIFFTPLGFTEVSFSFCFDYVSLFFFSIVSLISAVVFFYSKFYMDIDEGEGYMNFRFLSVLFLFVISMFFLVFSYSWVSLMMGWDGLGMVSFLLVIFYNNPKSLNSGLITVFTNRLGDCLFILSFISMYMGGCLSFGFLAISYSFLFCFFLMIGAITKSAQAPFSSWLPAAMAAPTPVSSLVHSSTLVTAGVYVILRFGFLFEEVFYVLSFISLFTMFVAGVCSMLEFDFKKVVAMSTLSQLGFMLFSISIGLGSYCFMHMMFHAFFKSMLFLSTGSFMHLMSGDQDYRFFGSLSDSFFSKCFFNCSCLSLMGMPFTLGFYSKDFILSYSSFMGISFFFIIFFVSCCFTVAYSLRLIYMSSFLFPSFFPSFSFGESKVFYIPVFVLFMFCVLVGNFFMMYFFPVSIFSFFDFFTGLLAISMGVSLFFIFNTFYSLKFFLSGISFMSYIFSGGVSSNFKRFSFVDDMTWLESAGGKGSMHLLSSGTLYISNIFSISFWSLPVSFMLLVFYFF</sequence>
<dbReference type="PANTHER" id="PTHR42829:SF2">
    <property type="entry name" value="NADH-UBIQUINONE OXIDOREDUCTASE CHAIN 5"/>
    <property type="match status" value="1"/>
</dbReference>
<evidence type="ECO:0000256" key="7">
    <source>
        <dbReference type="ARBA" id="ARBA00031027"/>
    </source>
</evidence>
<keyword evidence="5 9" id="KW-1133">Transmembrane helix</keyword>
<dbReference type="EMBL" id="MH921997">
    <property type="protein sequence ID" value="QFG71638.1"/>
    <property type="molecule type" value="Genomic_DNA"/>
</dbReference>
<comment type="catalytic activity">
    <reaction evidence="8">
        <text>a ubiquinone + NADH + 5 H(+)(in) = a ubiquinol + NAD(+) + 4 H(+)(out)</text>
        <dbReference type="Rhea" id="RHEA:29091"/>
        <dbReference type="Rhea" id="RHEA-COMP:9565"/>
        <dbReference type="Rhea" id="RHEA-COMP:9566"/>
        <dbReference type="ChEBI" id="CHEBI:15378"/>
        <dbReference type="ChEBI" id="CHEBI:16389"/>
        <dbReference type="ChEBI" id="CHEBI:17976"/>
        <dbReference type="ChEBI" id="CHEBI:57540"/>
        <dbReference type="ChEBI" id="CHEBI:57945"/>
        <dbReference type="EC" id="7.1.1.2"/>
    </reaction>
</comment>
<reference evidence="11" key="1">
    <citation type="submission" date="2018-09" db="EMBL/GenBank/DDBJ databases">
        <title>Uncovering the phylogeny of Oribatida (Acari, Sarcoptiformes): new evidence from the organization of mitochondrial genomes.</title>
        <authorList>
            <person name="Xue X.-F."/>
            <person name="Li W.-N."/>
        </authorList>
    </citation>
    <scope>NUCLEOTIDE SEQUENCE</scope>
</reference>
<dbReference type="InterPro" id="IPR001750">
    <property type="entry name" value="ND/Mrp_TM"/>
</dbReference>
<geneLocation type="mitochondrion" evidence="11"/>
<feature type="transmembrane region" description="Helical" evidence="9">
    <location>
        <begin position="439"/>
        <end position="461"/>
    </location>
</feature>
<dbReference type="GO" id="GO:0015990">
    <property type="term" value="P:electron transport coupled proton transport"/>
    <property type="evidence" value="ECO:0007669"/>
    <property type="project" value="TreeGrafter"/>
</dbReference>
<feature type="transmembrane region" description="Helical" evidence="9">
    <location>
        <begin position="237"/>
        <end position="257"/>
    </location>
</feature>